<evidence type="ECO:0000313" key="3">
    <source>
        <dbReference type="Proteomes" id="UP000765509"/>
    </source>
</evidence>
<sequence>MTRQQQAYIAFSESHVEHICKGDSIALSLRKTVARTFVTKSKNKKVLEQPNLQNMTGRNISKPINKPSRILHNSRKKMYRELHQSTSNKWN</sequence>
<gene>
    <name evidence="2" type="ORF">O181_122017</name>
</gene>
<dbReference type="EMBL" id="AVOT02112183">
    <property type="protein sequence ID" value="MBW0582302.1"/>
    <property type="molecule type" value="Genomic_DNA"/>
</dbReference>
<evidence type="ECO:0000313" key="2">
    <source>
        <dbReference type="EMBL" id="MBW0582302.1"/>
    </source>
</evidence>
<evidence type="ECO:0000256" key="1">
    <source>
        <dbReference type="SAM" id="MobiDB-lite"/>
    </source>
</evidence>
<comment type="caution">
    <text evidence="2">The sequence shown here is derived from an EMBL/GenBank/DDBJ whole genome shotgun (WGS) entry which is preliminary data.</text>
</comment>
<accession>A0A9Q3KM90</accession>
<protein>
    <submittedName>
        <fullName evidence="2">Uncharacterized protein</fullName>
    </submittedName>
</protein>
<feature type="region of interest" description="Disordered" evidence="1">
    <location>
        <begin position="50"/>
        <end position="91"/>
    </location>
</feature>
<dbReference type="AlphaFoldDB" id="A0A9Q3KM90"/>
<keyword evidence="3" id="KW-1185">Reference proteome</keyword>
<organism evidence="2 3">
    <name type="scientific">Austropuccinia psidii MF-1</name>
    <dbReference type="NCBI Taxonomy" id="1389203"/>
    <lineage>
        <taxon>Eukaryota</taxon>
        <taxon>Fungi</taxon>
        <taxon>Dikarya</taxon>
        <taxon>Basidiomycota</taxon>
        <taxon>Pucciniomycotina</taxon>
        <taxon>Pucciniomycetes</taxon>
        <taxon>Pucciniales</taxon>
        <taxon>Sphaerophragmiaceae</taxon>
        <taxon>Austropuccinia</taxon>
    </lineage>
</organism>
<name>A0A9Q3KM90_9BASI</name>
<dbReference type="Proteomes" id="UP000765509">
    <property type="component" value="Unassembled WGS sequence"/>
</dbReference>
<proteinExistence type="predicted"/>
<feature type="compositionally biased region" description="Polar residues" evidence="1">
    <location>
        <begin position="50"/>
        <end position="59"/>
    </location>
</feature>
<reference evidence="2" key="1">
    <citation type="submission" date="2021-03" db="EMBL/GenBank/DDBJ databases">
        <title>Draft genome sequence of rust myrtle Austropuccinia psidii MF-1, a brazilian biotype.</title>
        <authorList>
            <person name="Quecine M.C."/>
            <person name="Pachon D.M.R."/>
            <person name="Bonatelli M.L."/>
            <person name="Correr F.H."/>
            <person name="Franceschini L.M."/>
            <person name="Leite T.F."/>
            <person name="Margarido G.R.A."/>
            <person name="Almeida C.A."/>
            <person name="Ferrarezi J.A."/>
            <person name="Labate C.A."/>
        </authorList>
    </citation>
    <scope>NUCLEOTIDE SEQUENCE</scope>
    <source>
        <strain evidence="2">MF-1</strain>
    </source>
</reference>